<keyword evidence="1" id="KW-0472">Membrane</keyword>
<evidence type="ECO:0000313" key="2">
    <source>
        <dbReference type="EMBL" id="MDN0064182.1"/>
    </source>
</evidence>
<evidence type="ECO:0000256" key="1">
    <source>
        <dbReference type="SAM" id="Phobius"/>
    </source>
</evidence>
<organism evidence="2 3">
    <name type="scientific">Collinsella ihumii</name>
    <dbReference type="NCBI Taxonomy" id="1720204"/>
    <lineage>
        <taxon>Bacteria</taxon>
        <taxon>Bacillati</taxon>
        <taxon>Actinomycetota</taxon>
        <taxon>Coriobacteriia</taxon>
        <taxon>Coriobacteriales</taxon>
        <taxon>Coriobacteriaceae</taxon>
        <taxon>Collinsella</taxon>
    </lineage>
</organism>
<feature type="transmembrane region" description="Helical" evidence="1">
    <location>
        <begin position="6"/>
        <end position="31"/>
    </location>
</feature>
<accession>A0ABT7XFJ5</accession>
<dbReference type="Proteomes" id="UP001168435">
    <property type="component" value="Unassembled WGS sequence"/>
</dbReference>
<proteinExistence type="predicted"/>
<reference evidence="2" key="2">
    <citation type="submission" date="2024-05" db="EMBL/GenBank/DDBJ databases">
        <title>Identification and characterization of horizontal gene transfer across gut microbiota members of farm animals based on homology search.</title>
        <authorList>
            <person name="Schwarzerova J."/>
            <person name="Nykrynova M."/>
            <person name="Jureckova K."/>
            <person name="Cejkova D."/>
            <person name="Rychlik I."/>
        </authorList>
    </citation>
    <scope>NUCLEOTIDE SEQUENCE</scope>
    <source>
        <strain evidence="2">176_SSukc20</strain>
    </source>
</reference>
<sequence>MDMDSVYGVIAGHALLALCAALYLTWWAIFFRPQARPSDLIRGVGVACIVGAAATGLGGVGAAGWDIARIAGTHSISGWKFVIAAVLAYAVLALSTRCFFERPVTTELLLIVAWYVFELWCVATLSKADILAEPWPTILSGAVLVFSAINLVCYVLYYRLPPVPAFIDGTAPLVLAGIAAVMMVAALL</sequence>
<gene>
    <name evidence="2" type="ORF">QVN30_07665</name>
</gene>
<comment type="caution">
    <text evidence="2">The sequence shown here is derived from an EMBL/GenBank/DDBJ whole genome shotgun (WGS) entry which is preliminary data.</text>
</comment>
<reference evidence="2" key="1">
    <citation type="submission" date="2023-06" db="EMBL/GenBank/DDBJ databases">
        <authorList>
            <person name="Zeman M."/>
            <person name="Kubasova T."/>
            <person name="Jahodarova E."/>
            <person name="Nykrynova M."/>
            <person name="Rychlik I."/>
        </authorList>
    </citation>
    <scope>NUCLEOTIDE SEQUENCE</scope>
    <source>
        <strain evidence="2">176_SSukc20</strain>
    </source>
</reference>
<protein>
    <recommendedName>
        <fullName evidence="4">DUF2339 domain-containing protein</fullName>
    </recommendedName>
</protein>
<keyword evidence="3" id="KW-1185">Reference proteome</keyword>
<feature type="transmembrane region" description="Helical" evidence="1">
    <location>
        <begin position="165"/>
        <end position="187"/>
    </location>
</feature>
<keyword evidence="1" id="KW-0812">Transmembrane</keyword>
<evidence type="ECO:0000313" key="3">
    <source>
        <dbReference type="Proteomes" id="UP001168435"/>
    </source>
</evidence>
<keyword evidence="1" id="KW-1133">Transmembrane helix</keyword>
<dbReference type="EMBL" id="JAUEIQ010000007">
    <property type="protein sequence ID" value="MDN0064182.1"/>
    <property type="molecule type" value="Genomic_DNA"/>
</dbReference>
<dbReference type="RefSeq" id="WP_289835993.1">
    <property type="nucleotide sequence ID" value="NZ_JAUEIQ010000007.1"/>
</dbReference>
<feature type="transmembrane region" description="Helical" evidence="1">
    <location>
        <begin position="138"/>
        <end position="158"/>
    </location>
</feature>
<name>A0ABT7XFJ5_9ACTN</name>
<evidence type="ECO:0008006" key="4">
    <source>
        <dbReference type="Google" id="ProtNLM"/>
    </source>
</evidence>
<feature type="transmembrane region" description="Helical" evidence="1">
    <location>
        <begin position="43"/>
        <end position="65"/>
    </location>
</feature>
<feature type="transmembrane region" description="Helical" evidence="1">
    <location>
        <begin position="77"/>
        <end position="96"/>
    </location>
</feature>
<feature type="transmembrane region" description="Helical" evidence="1">
    <location>
        <begin position="108"/>
        <end position="126"/>
    </location>
</feature>